<organism evidence="24 27">
    <name type="scientific">Trichobilharzia regenti</name>
    <name type="common">Nasal bird schistosome</name>
    <dbReference type="NCBI Taxonomy" id="157069"/>
    <lineage>
        <taxon>Eukaryota</taxon>
        <taxon>Metazoa</taxon>
        <taxon>Spiralia</taxon>
        <taxon>Lophotrochozoa</taxon>
        <taxon>Platyhelminthes</taxon>
        <taxon>Trematoda</taxon>
        <taxon>Digenea</taxon>
        <taxon>Strigeidida</taxon>
        <taxon>Schistosomatoidea</taxon>
        <taxon>Schistosomatidae</taxon>
        <taxon>Trichobilharzia</taxon>
    </lineage>
</organism>
<dbReference type="SMART" id="SM00220">
    <property type="entry name" value="S_TKc"/>
    <property type="match status" value="1"/>
</dbReference>
<feature type="region of interest" description="Disordered" evidence="22">
    <location>
        <begin position="1012"/>
        <end position="1038"/>
    </location>
</feature>
<dbReference type="WBParaSite" id="TREG1_33310.1">
    <property type="protein sequence ID" value="TREG1_33310.1"/>
    <property type="gene ID" value="TREG1_33310"/>
</dbReference>
<evidence type="ECO:0000256" key="19">
    <source>
        <dbReference type="ARBA" id="ARBA00077142"/>
    </source>
</evidence>
<accession>A0AA85JPU2</accession>
<evidence type="ECO:0000313" key="27">
    <source>
        <dbReference type="WBParaSite" id="TREG1_33310.3"/>
    </source>
</evidence>
<evidence type="ECO:0000313" key="24">
    <source>
        <dbReference type="Proteomes" id="UP000050795"/>
    </source>
</evidence>
<keyword evidence="13" id="KW-0460">Magnesium</keyword>
<comment type="catalytic activity">
    <reaction evidence="16">
        <text>L-seryl-[protein] + ATP = O-phospho-L-seryl-[protein] + ADP + H(+)</text>
        <dbReference type="Rhea" id="RHEA:17989"/>
        <dbReference type="Rhea" id="RHEA-COMP:9863"/>
        <dbReference type="Rhea" id="RHEA-COMP:11604"/>
        <dbReference type="ChEBI" id="CHEBI:15378"/>
        <dbReference type="ChEBI" id="CHEBI:29999"/>
        <dbReference type="ChEBI" id="CHEBI:30616"/>
        <dbReference type="ChEBI" id="CHEBI:83421"/>
        <dbReference type="ChEBI" id="CHEBI:456216"/>
        <dbReference type="EC" id="2.7.11.1"/>
    </reaction>
</comment>
<feature type="region of interest" description="Disordered" evidence="22">
    <location>
        <begin position="1296"/>
        <end position="1325"/>
    </location>
</feature>
<dbReference type="PROSITE" id="PS00107">
    <property type="entry name" value="PROTEIN_KINASE_ATP"/>
    <property type="match status" value="1"/>
</dbReference>
<comment type="similarity">
    <text evidence="3">Belongs to the protein kinase superfamily. CAMK Ser/Thr protein kinase family.</text>
</comment>
<dbReference type="GO" id="GO:0004674">
    <property type="term" value="F:protein serine/threonine kinase activity"/>
    <property type="evidence" value="ECO:0007669"/>
    <property type="project" value="UniProtKB-KW"/>
</dbReference>
<feature type="region of interest" description="Disordered" evidence="22">
    <location>
        <begin position="1231"/>
        <end position="1263"/>
    </location>
</feature>
<evidence type="ECO:0000256" key="9">
    <source>
        <dbReference type="ARBA" id="ARBA00022723"/>
    </source>
</evidence>
<keyword evidence="14" id="KW-0539">Nucleus</keyword>
<dbReference type="FunFam" id="3.30.200.20:FF:000003">
    <property type="entry name" value="Non-specific serine/threonine protein kinase"/>
    <property type="match status" value="1"/>
</dbReference>
<dbReference type="GO" id="GO:0005634">
    <property type="term" value="C:nucleus"/>
    <property type="evidence" value="ECO:0007669"/>
    <property type="project" value="UniProtKB-SubCell"/>
</dbReference>
<evidence type="ECO:0000256" key="11">
    <source>
        <dbReference type="ARBA" id="ARBA00022777"/>
    </source>
</evidence>
<dbReference type="InterPro" id="IPR000719">
    <property type="entry name" value="Prot_kinase_dom"/>
</dbReference>
<evidence type="ECO:0000256" key="5">
    <source>
        <dbReference type="ARBA" id="ARBA00022481"/>
    </source>
</evidence>
<dbReference type="Proteomes" id="UP000050795">
    <property type="component" value="Unassembled WGS sequence"/>
</dbReference>
<evidence type="ECO:0000256" key="22">
    <source>
        <dbReference type="SAM" id="MobiDB-lite"/>
    </source>
</evidence>
<proteinExistence type="inferred from homology"/>
<evidence type="ECO:0000256" key="2">
    <source>
        <dbReference type="ARBA" id="ARBA00004123"/>
    </source>
</evidence>
<evidence type="ECO:0000259" key="23">
    <source>
        <dbReference type="PROSITE" id="PS50011"/>
    </source>
</evidence>
<keyword evidence="24" id="KW-1185">Reference proteome</keyword>
<dbReference type="GO" id="GO:0035556">
    <property type="term" value="P:intracellular signal transduction"/>
    <property type="evidence" value="ECO:0007669"/>
    <property type="project" value="TreeGrafter"/>
</dbReference>
<evidence type="ECO:0000256" key="20">
    <source>
        <dbReference type="PROSITE-ProRule" id="PRU10141"/>
    </source>
</evidence>
<evidence type="ECO:0000256" key="7">
    <source>
        <dbReference type="ARBA" id="ARBA00022553"/>
    </source>
</evidence>
<evidence type="ECO:0000256" key="15">
    <source>
        <dbReference type="ARBA" id="ARBA00047899"/>
    </source>
</evidence>
<evidence type="ECO:0000256" key="4">
    <source>
        <dbReference type="ARBA" id="ARBA00012513"/>
    </source>
</evidence>
<evidence type="ECO:0000256" key="17">
    <source>
        <dbReference type="ARBA" id="ARBA00054738"/>
    </source>
</evidence>
<dbReference type="FunFam" id="1.10.510.10:FF:000166">
    <property type="entry name" value="SNF-related serine/threonine-protein kinase"/>
    <property type="match status" value="1"/>
</dbReference>
<comment type="subcellular location">
    <subcellularLocation>
        <location evidence="2">Nucleus</location>
    </subcellularLocation>
</comment>
<dbReference type="PANTHER" id="PTHR24346">
    <property type="entry name" value="MAP/MICROTUBULE AFFINITY-REGULATING KINASE"/>
    <property type="match status" value="1"/>
</dbReference>
<evidence type="ECO:0000256" key="12">
    <source>
        <dbReference type="ARBA" id="ARBA00022840"/>
    </source>
</evidence>
<protein>
    <recommendedName>
        <fullName evidence="18">SNF-related serine/threonine-protein kinase</fullName>
        <ecNumber evidence="4">2.7.11.1</ecNumber>
    </recommendedName>
    <alternativeName>
        <fullName evidence="19">SNF1-related kinase</fullName>
    </alternativeName>
</protein>
<feature type="compositionally biased region" description="Polar residues" evidence="22">
    <location>
        <begin position="1234"/>
        <end position="1245"/>
    </location>
</feature>
<keyword evidence="12 20" id="KW-0067">ATP-binding</keyword>
<dbReference type="GO" id="GO:0046872">
    <property type="term" value="F:metal ion binding"/>
    <property type="evidence" value="ECO:0007669"/>
    <property type="project" value="UniProtKB-KW"/>
</dbReference>
<keyword evidence="6" id="KW-0723">Serine/threonine-protein kinase</keyword>
<dbReference type="CDD" id="cd14074">
    <property type="entry name" value="STKc_SNRK"/>
    <property type="match status" value="1"/>
</dbReference>
<comment type="function">
    <text evidence="17">May play a role in hematopoietic cell proliferation or differentiation. Potential mediator of neuronal apoptosis.</text>
</comment>
<keyword evidence="11" id="KW-0418">Kinase</keyword>
<sequence length="1363" mass="149580">MCDKPFFYNPDIDTKIAGLYDLQHTIGRGHYAVVKQARHVFTGEKVAVKVIDKTKLDNISRDHLFQEVVCMKLVQHPNVVRLYEVIDTPTKLYLVLELGDGGDLYDYITSHGDGLSEKVAKRYFRQIVTAIAYCHKLRVVHRDLKPENVVFFEKLGLVKLTDFGFSNRFIPGTNLDTACGSLAYSAPEILLGDSYDAPKVDIWSLGVILYMLVSGSLPFQETNDSETLTKIMDCDYSMPAHLSPDCKRLISRLLIRDPQKRAHLDDILQDDWLKIDGEDLPIELFSVPLISREHLSFEDHMEILSKMAEGKLATVEEIQSTLDRNEYNHIAATYYLLAERKLKRNYIEEYKRLVNQSQLIEKRKQQQEQQKLSINCPYTLSENSKQPQIVENTTSAKSLLNNVISSGGAGTSSRILGPLGSSNVEDRVRRFSMILEDEEEEEESKGSPVASSLFGKCIGGVNESTTNGMGDADGLPHCLADTSEEAMLEEEEEELATVAGLVCVRSELLTEQMANNLLSVSESEYPPNVNGSVAPTRSCSRTSGSGAEVSDGAESDASLSPWSAGGFINSINRVTSTTRSLPPVDIRRKHPYRRAFISHRPLTTVKSSPQLLKHIAEEDWNSCNSFEINEPLHLDKRRKKIDECRAQNPSAYSTSEDGTGTRSLRSSCNLYRSIRYVDDQLIGLKPANLSNAATQQTYSGAHSPTWTRRFFNTPASSSRPASIGSWNAVLNMSLASEQRRPSFSSSPAENQTGGVSRRKVLYLNHGQSSHLLNRSITADRRCSGPPGLLLAVSGMYHLGSTAPLPSRCGSDTSFLDHNDSNPLPATVENSFPVEDSSSFLDGVDLPNGIRSPDTIKEASDLTRINFRYPTSSVSGVNKRGSTISPHRALCNSRRAASWCSSAPILCETSEHPYLTYAASNGSGITTLSSCENNCQLNGSSAIREHCTPIREEDDEAARCGESPISKVSDFFSSLSNRRRSESSSMQTNSAIFTASNIARVAFATLAESESTSTISQLPNIPSQQNHSGDNVPNGNNSQCTTSNFSLSSLATSLRDSRYMIDIIRGTFELQCQYNRRFTNSIVGVNSGEYNSDRTSTSTSVRSLTAISESFPINSHLKDDSQKHPGYNRNSSLLSPGSISTCSSINQSVYSNSHTITYPMNNASCSRPDSFVTNAIQSTRMSLPSNLLTGGVGGGSMVNTEVIPSVSPVLESNTENFSSSFSLEQNSPVRIGNFVNHNHGNGSCKSTSHHHSSNLLKHPSNLSSSVESTKDIQASCLSDNYCGIVANNSNNNICQQFNSSSSSNNNNGNSNNNNNNSNNNVNNTEAISEPSNHWMQKTNGPNHKQLTPLIFGKHKPRLACCSVS</sequence>
<dbReference type="GO" id="GO:0005524">
    <property type="term" value="F:ATP binding"/>
    <property type="evidence" value="ECO:0007669"/>
    <property type="project" value="UniProtKB-UniRule"/>
</dbReference>
<dbReference type="InterPro" id="IPR011009">
    <property type="entry name" value="Kinase-like_dom_sf"/>
</dbReference>
<evidence type="ECO:0000256" key="13">
    <source>
        <dbReference type="ARBA" id="ARBA00022842"/>
    </source>
</evidence>
<evidence type="ECO:0000256" key="10">
    <source>
        <dbReference type="ARBA" id="ARBA00022741"/>
    </source>
</evidence>
<dbReference type="EC" id="2.7.11.1" evidence="4"/>
<feature type="coiled-coil region" evidence="21">
    <location>
        <begin position="343"/>
        <end position="370"/>
    </location>
</feature>
<evidence type="ECO:0000256" key="6">
    <source>
        <dbReference type="ARBA" id="ARBA00022527"/>
    </source>
</evidence>
<dbReference type="WBParaSite" id="TREG1_33410.1">
    <property type="protein sequence ID" value="TREG1_33410.1"/>
    <property type="gene ID" value="TREG1_33410"/>
</dbReference>
<evidence type="ECO:0000256" key="16">
    <source>
        <dbReference type="ARBA" id="ARBA00048679"/>
    </source>
</evidence>
<dbReference type="WBParaSite" id="TREG1_33310.2">
    <property type="protein sequence ID" value="TREG1_33310.2"/>
    <property type="gene ID" value="TREG1_33310"/>
</dbReference>
<keyword evidence="7" id="KW-0597">Phosphoprotein</keyword>
<dbReference type="CDD" id="cd14339">
    <property type="entry name" value="UBA_SNRK"/>
    <property type="match status" value="1"/>
</dbReference>
<evidence type="ECO:0000256" key="14">
    <source>
        <dbReference type="ARBA" id="ARBA00023242"/>
    </source>
</evidence>
<dbReference type="PROSITE" id="PS50011">
    <property type="entry name" value="PROTEIN_KINASE_DOM"/>
    <property type="match status" value="1"/>
</dbReference>
<feature type="compositionally biased region" description="Polar residues" evidence="22">
    <location>
        <begin position="529"/>
        <end position="545"/>
    </location>
</feature>
<feature type="region of interest" description="Disordered" evidence="22">
    <location>
        <begin position="522"/>
        <end position="558"/>
    </location>
</feature>
<evidence type="ECO:0000256" key="21">
    <source>
        <dbReference type="SAM" id="Coils"/>
    </source>
</evidence>
<dbReference type="Pfam" id="PF00069">
    <property type="entry name" value="Pkinase"/>
    <property type="match status" value="1"/>
</dbReference>
<keyword evidence="9" id="KW-0479">Metal-binding</keyword>
<evidence type="ECO:0000256" key="3">
    <source>
        <dbReference type="ARBA" id="ARBA00006692"/>
    </source>
</evidence>
<keyword evidence="5" id="KW-0488">Methylation</keyword>
<dbReference type="InterPro" id="IPR008271">
    <property type="entry name" value="Ser/Thr_kinase_AS"/>
</dbReference>
<comment type="catalytic activity">
    <reaction evidence="15">
        <text>L-threonyl-[protein] + ATP = O-phospho-L-threonyl-[protein] + ADP + H(+)</text>
        <dbReference type="Rhea" id="RHEA:46608"/>
        <dbReference type="Rhea" id="RHEA-COMP:11060"/>
        <dbReference type="Rhea" id="RHEA-COMP:11605"/>
        <dbReference type="ChEBI" id="CHEBI:15378"/>
        <dbReference type="ChEBI" id="CHEBI:30013"/>
        <dbReference type="ChEBI" id="CHEBI:30616"/>
        <dbReference type="ChEBI" id="CHEBI:61977"/>
        <dbReference type="ChEBI" id="CHEBI:456216"/>
        <dbReference type="EC" id="2.7.11.1"/>
    </reaction>
</comment>
<dbReference type="GO" id="GO:0005737">
    <property type="term" value="C:cytoplasm"/>
    <property type="evidence" value="ECO:0007669"/>
    <property type="project" value="TreeGrafter"/>
</dbReference>
<dbReference type="PROSITE" id="PS00108">
    <property type="entry name" value="PROTEIN_KINASE_ST"/>
    <property type="match status" value="1"/>
</dbReference>
<dbReference type="WBParaSite" id="TREG1_33310.3">
    <property type="protein sequence ID" value="TREG1_33310.3"/>
    <property type="gene ID" value="TREG1_33310"/>
</dbReference>
<feature type="compositionally biased region" description="Low complexity" evidence="22">
    <location>
        <begin position="1296"/>
        <end position="1322"/>
    </location>
</feature>
<dbReference type="InterPro" id="IPR017441">
    <property type="entry name" value="Protein_kinase_ATP_BS"/>
</dbReference>
<keyword evidence="8" id="KW-0808">Transferase</keyword>
<name>A0AA85JPU2_TRIRE</name>
<feature type="binding site" evidence="20">
    <location>
        <position position="49"/>
    </location>
    <ligand>
        <name>ATP</name>
        <dbReference type="ChEBI" id="CHEBI:30616"/>
    </ligand>
</feature>
<evidence type="ECO:0000313" key="25">
    <source>
        <dbReference type="WBParaSite" id="TREG1_33310.1"/>
    </source>
</evidence>
<keyword evidence="10 20" id="KW-0547">Nucleotide-binding</keyword>
<keyword evidence="21" id="KW-0175">Coiled coil</keyword>
<reference evidence="25 26" key="2">
    <citation type="submission" date="2023-11" db="UniProtKB">
        <authorList>
            <consortium name="WormBaseParasite"/>
        </authorList>
    </citation>
    <scope>IDENTIFICATION</scope>
</reference>
<feature type="domain" description="Protein kinase" evidence="23">
    <location>
        <begin position="20"/>
        <end position="273"/>
    </location>
</feature>
<evidence type="ECO:0000256" key="1">
    <source>
        <dbReference type="ARBA" id="ARBA00001946"/>
    </source>
</evidence>
<evidence type="ECO:0000313" key="26">
    <source>
        <dbReference type="WBParaSite" id="TREG1_33310.2"/>
    </source>
</evidence>
<evidence type="ECO:0000256" key="18">
    <source>
        <dbReference type="ARBA" id="ARBA00074971"/>
    </source>
</evidence>
<dbReference type="SUPFAM" id="SSF56112">
    <property type="entry name" value="Protein kinase-like (PK-like)"/>
    <property type="match status" value="1"/>
</dbReference>
<dbReference type="Gene3D" id="1.10.510.10">
    <property type="entry name" value="Transferase(Phosphotransferase) domain 1"/>
    <property type="match status" value="1"/>
</dbReference>
<dbReference type="PANTHER" id="PTHR24346:SF45">
    <property type="entry name" value="PROTEIN KINASE DOMAIN-CONTAINING PROTEIN"/>
    <property type="match status" value="1"/>
</dbReference>
<evidence type="ECO:0000256" key="8">
    <source>
        <dbReference type="ARBA" id="ARBA00022679"/>
    </source>
</evidence>
<comment type="cofactor">
    <cofactor evidence="1">
        <name>Mg(2+)</name>
        <dbReference type="ChEBI" id="CHEBI:18420"/>
    </cofactor>
</comment>
<reference evidence="24" key="1">
    <citation type="submission" date="2022-06" db="EMBL/GenBank/DDBJ databases">
        <authorList>
            <person name="Berger JAMES D."/>
            <person name="Berger JAMES D."/>
        </authorList>
    </citation>
    <scope>NUCLEOTIDE SEQUENCE [LARGE SCALE GENOMIC DNA]</scope>
</reference>